<dbReference type="OrthoDB" id="5581143at2759"/>
<dbReference type="EMBL" id="JANBUO010002465">
    <property type="protein sequence ID" value="KAJ2794639.1"/>
    <property type="molecule type" value="Genomic_DNA"/>
</dbReference>
<dbReference type="Proteomes" id="UP001140094">
    <property type="component" value="Unassembled WGS sequence"/>
</dbReference>
<proteinExistence type="predicted"/>
<name>A0A9W8HRD0_9FUNG</name>
<protein>
    <submittedName>
        <fullName evidence="2">Uncharacterized protein</fullName>
    </submittedName>
</protein>
<reference evidence="2" key="1">
    <citation type="submission" date="2022-07" db="EMBL/GenBank/DDBJ databases">
        <title>Phylogenomic reconstructions and comparative analyses of Kickxellomycotina fungi.</title>
        <authorList>
            <person name="Reynolds N.K."/>
            <person name="Stajich J.E."/>
            <person name="Barry K."/>
            <person name="Grigoriev I.V."/>
            <person name="Crous P."/>
            <person name="Smith M.E."/>
        </authorList>
    </citation>
    <scope>NUCLEOTIDE SEQUENCE</scope>
    <source>
        <strain evidence="2">NRRL 1565</strain>
    </source>
</reference>
<organism evidence="2 3">
    <name type="scientific">Coemansia guatemalensis</name>
    <dbReference type="NCBI Taxonomy" id="2761395"/>
    <lineage>
        <taxon>Eukaryota</taxon>
        <taxon>Fungi</taxon>
        <taxon>Fungi incertae sedis</taxon>
        <taxon>Zoopagomycota</taxon>
        <taxon>Kickxellomycotina</taxon>
        <taxon>Kickxellomycetes</taxon>
        <taxon>Kickxellales</taxon>
        <taxon>Kickxellaceae</taxon>
        <taxon>Coemansia</taxon>
    </lineage>
</organism>
<keyword evidence="3" id="KW-1185">Reference proteome</keyword>
<feature type="region of interest" description="Disordered" evidence="1">
    <location>
        <begin position="26"/>
        <end position="55"/>
    </location>
</feature>
<evidence type="ECO:0000256" key="1">
    <source>
        <dbReference type="SAM" id="MobiDB-lite"/>
    </source>
</evidence>
<sequence length="165" mass="18940">MLMLGSMQRSALGSVLASSRAQFHTASTAASAATTQRSISGRRVRVTKRPEGTAGKMEEVNKIKRSIQQNQFVLDNFEIPGKYQKYFTGRLRKRETHKWERRLGLVEKESELVKVSARPVVVDPVLQEKKMLMLRDQILRILETHLSSDQLPTRLLSLQYWEITD</sequence>
<feature type="non-terminal residue" evidence="2">
    <location>
        <position position="165"/>
    </location>
</feature>
<evidence type="ECO:0000313" key="2">
    <source>
        <dbReference type="EMBL" id="KAJ2794639.1"/>
    </source>
</evidence>
<evidence type="ECO:0000313" key="3">
    <source>
        <dbReference type="Proteomes" id="UP001140094"/>
    </source>
</evidence>
<gene>
    <name evidence="2" type="ORF">H4R20_006156</name>
</gene>
<feature type="compositionally biased region" description="Low complexity" evidence="1">
    <location>
        <begin position="26"/>
        <end position="35"/>
    </location>
</feature>
<comment type="caution">
    <text evidence="2">The sequence shown here is derived from an EMBL/GenBank/DDBJ whole genome shotgun (WGS) entry which is preliminary data.</text>
</comment>
<accession>A0A9W8HRD0</accession>
<dbReference type="AlphaFoldDB" id="A0A9W8HRD0"/>